<keyword evidence="11" id="KW-1185">Reference proteome</keyword>
<keyword evidence="2" id="KW-1003">Cell membrane</keyword>
<evidence type="ECO:0000259" key="9">
    <source>
        <dbReference type="Pfam" id="PF13231"/>
    </source>
</evidence>
<evidence type="ECO:0000256" key="1">
    <source>
        <dbReference type="ARBA" id="ARBA00004651"/>
    </source>
</evidence>
<dbReference type="EMBL" id="QTUC01000001">
    <property type="protein sequence ID" value="REF36707.1"/>
    <property type="molecule type" value="Genomic_DNA"/>
</dbReference>
<keyword evidence="5 8" id="KW-0812">Transmembrane</keyword>
<comment type="caution">
    <text evidence="10">The sequence shown here is derived from an EMBL/GenBank/DDBJ whole genome shotgun (WGS) entry which is preliminary data.</text>
</comment>
<evidence type="ECO:0000256" key="7">
    <source>
        <dbReference type="ARBA" id="ARBA00023136"/>
    </source>
</evidence>
<dbReference type="InterPro" id="IPR038731">
    <property type="entry name" value="RgtA/B/C-like"/>
</dbReference>
<feature type="transmembrane region" description="Helical" evidence="8">
    <location>
        <begin position="272"/>
        <end position="290"/>
    </location>
</feature>
<evidence type="ECO:0000256" key="8">
    <source>
        <dbReference type="SAM" id="Phobius"/>
    </source>
</evidence>
<evidence type="ECO:0000256" key="6">
    <source>
        <dbReference type="ARBA" id="ARBA00022989"/>
    </source>
</evidence>
<dbReference type="PANTHER" id="PTHR33908:SF3">
    <property type="entry name" value="UNDECAPRENYL PHOSPHATE-ALPHA-4-AMINO-4-DEOXY-L-ARABINOSE ARABINOSYL TRANSFERASE"/>
    <property type="match status" value="1"/>
</dbReference>
<feature type="transmembrane region" description="Helical" evidence="8">
    <location>
        <begin position="244"/>
        <end position="266"/>
    </location>
</feature>
<proteinExistence type="predicted"/>
<evidence type="ECO:0000256" key="4">
    <source>
        <dbReference type="ARBA" id="ARBA00022679"/>
    </source>
</evidence>
<dbReference type="InterPro" id="IPR050297">
    <property type="entry name" value="LipidA_mod_glycosyltrf_83"/>
</dbReference>
<dbReference type="AlphaFoldDB" id="A0A3D9V599"/>
<evidence type="ECO:0000256" key="2">
    <source>
        <dbReference type="ARBA" id="ARBA00022475"/>
    </source>
</evidence>
<keyword evidence="3 10" id="KW-0328">Glycosyltransferase</keyword>
<protein>
    <submittedName>
        <fullName evidence="10">Mannosyltransferase</fullName>
    </submittedName>
</protein>
<reference evidence="10 11" key="1">
    <citation type="submission" date="2018-08" db="EMBL/GenBank/DDBJ databases">
        <title>Sequencing the genomes of 1000 actinobacteria strains.</title>
        <authorList>
            <person name="Klenk H.-P."/>
        </authorList>
    </citation>
    <scope>NUCLEOTIDE SEQUENCE [LARGE SCALE GENOMIC DNA]</scope>
    <source>
        <strain evidence="10 11">DSM 22891</strain>
    </source>
</reference>
<evidence type="ECO:0000313" key="11">
    <source>
        <dbReference type="Proteomes" id="UP000256485"/>
    </source>
</evidence>
<feature type="transmembrane region" description="Helical" evidence="8">
    <location>
        <begin position="116"/>
        <end position="135"/>
    </location>
</feature>
<dbReference type="GO" id="GO:0009103">
    <property type="term" value="P:lipopolysaccharide biosynthetic process"/>
    <property type="evidence" value="ECO:0007669"/>
    <property type="project" value="UniProtKB-ARBA"/>
</dbReference>
<comment type="subcellular location">
    <subcellularLocation>
        <location evidence="1">Cell membrane</location>
        <topology evidence="1">Multi-pass membrane protein</topology>
    </subcellularLocation>
</comment>
<feature type="transmembrane region" description="Helical" evidence="8">
    <location>
        <begin position="141"/>
        <end position="158"/>
    </location>
</feature>
<accession>A0A3D9V599</accession>
<keyword evidence="4 10" id="KW-0808">Transferase</keyword>
<evidence type="ECO:0000256" key="5">
    <source>
        <dbReference type="ARBA" id="ARBA00022692"/>
    </source>
</evidence>
<dbReference type="GO" id="GO:0016763">
    <property type="term" value="F:pentosyltransferase activity"/>
    <property type="evidence" value="ECO:0007669"/>
    <property type="project" value="TreeGrafter"/>
</dbReference>
<dbReference type="Proteomes" id="UP000256485">
    <property type="component" value="Unassembled WGS sequence"/>
</dbReference>
<gene>
    <name evidence="10" type="ORF">DFJ64_2127</name>
</gene>
<organism evidence="10 11">
    <name type="scientific">Thermasporomyces composti</name>
    <dbReference type="NCBI Taxonomy" id="696763"/>
    <lineage>
        <taxon>Bacteria</taxon>
        <taxon>Bacillati</taxon>
        <taxon>Actinomycetota</taxon>
        <taxon>Actinomycetes</taxon>
        <taxon>Propionibacteriales</taxon>
        <taxon>Nocardioidaceae</taxon>
        <taxon>Thermasporomyces</taxon>
    </lineage>
</organism>
<keyword evidence="7 8" id="KW-0472">Membrane</keyword>
<dbReference type="Pfam" id="PF13231">
    <property type="entry name" value="PMT_2"/>
    <property type="match status" value="1"/>
</dbReference>
<dbReference type="GO" id="GO:0010041">
    <property type="term" value="P:response to iron(III) ion"/>
    <property type="evidence" value="ECO:0007669"/>
    <property type="project" value="TreeGrafter"/>
</dbReference>
<dbReference type="GO" id="GO:0005886">
    <property type="term" value="C:plasma membrane"/>
    <property type="evidence" value="ECO:0007669"/>
    <property type="project" value="UniProtKB-SubCell"/>
</dbReference>
<evidence type="ECO:0000313" key="10">
    <source>
        <dbReference type="EMBL" id="REF36707.1"/>
    </source>
</evidence>
<evidence type="ECO:0000256" key="3">
    <source>
        <dbReference type="ARBA" id="ARBA00022676"/>
    </source>
</evidence>
<dbReference type="PANTHER" id="PTHR33908">
    <property type="entry name" value="MANNOSYLTRANSFERASE YKCB-RELATED"/>
    <property type="match status" value="1"/>
</dbReference>
<sequence>MRSGSPRWRRLLSTASPPPLLVGVAAVALAAFTWRIGRPAFWLDEVATVQDASKPLPELLAFLRQRDAGLGPYYLAMHVWLRFGEAEWWARLPSALAMVVAVVAATDVARRHAGQWAGLLAGFLLVLSPAATRYAHEARPYAFAIAFAVLAVWVLDHLDGRRRWWAVYSGTVALLGLSHVVGLVTLVAHPLFVWASGDRRFGRWLVAAGVGVLPPAVVGWFAFQARSTVAWIPKPDLERVRLAFAEIVGGWEYLTLLGALAVVAVVRTRDRWTAGLVVWFAVPPLLLALVGLVTPLFLARYLVVCTPALVLLAATAVRAPWQVAAGVVAAAVVAATVIAWPEHQRLRLPYGHGPDYRAAARAIAADCTGGVAGRHSLAAVRTMPYYVEREGCELPWLSGAVPAHVDRIWVVQWDWDRSEPTPGPGATVFRMVDDVTVPGLRLTLWRR</sequence>
<keyword evidence="6 8" id="KW-1133">Transmembrane helix</keyword>
<name>A0A3D9V599_THECX</name>
<feature type="domain" description="Glycosyltransferase RgtA/B/C/D-like" evidence="9">
    <location>
        <begin position="76"/>
        <end position="196"/>
    </location>
</feature>
<feature type="transmembrane region" description="Helical" evidence="8">
    <location>
        <begin position="165"/>
        <end position="192"/>
    </location>
</feature>
<feature type="transmembrane region" description="Helical" evidence="8">
    <location>
        <begin position="204"/>
        <end position="223"/>
    </location>
</feature>
<feature type="transmembrane region" description="Helical" evidence="8">
    <location>
        <begin position="323"/>
        <end position="340"/>
    </location>
</feature>